<name>A0A2G9SGC3_AQUCT</name>
<evidence type="ECO:0000256" key="1">
    <source>
        <dbReference type="SAM" id="MobiDB-lite"/>
    </source>
</evidence>
<protein>
    <submittedName>
        <fullName evidence="2">Uncharacterized protein</fullName>
    </submittedName>
</protein>
<gene>
    <name evidence="2" type="ORF">AB205_0143580</name>
</gene>
<dbReference type="EMBL" id="KV924536">
    <property type="protein sequence ID" value="PIO38471.1"/>
    <property type="molecule type" value="Genomic_DNA"/>
</dbReference>
<evidence type="ECO:0000313" key="2">
    <source>
        <dbReference type="EMBL" id="PIO38471.1"/>
    </source>
</evidence>
<feature type="region of interest" description="Disordered" evidence="1">
    <location>
        <begin position="1"/>
        <end position="47"/>
    </location>
</feature>
<reference evidence="2" key="1">
    <citation type="submission" date="2017-08" db="EMBL/GenBank/DDBJ databases">
        <title>Assembly of the North American Bullfrog Genome.</title>
        <authorList>
            <person name="Warren R.L."/>
            <person name="Vandervalk B.P."/>
            <person name="Kucuk E."/>
            <person name="Birol I."/>
            <person name="Helbing C."/>
            <person name="Pandoh P."/>
            <person name="Behsaz B."/>
            <person name="Mohamadi H."/>
            <person name="Chu J."/>
            <person name="Jackman S."/>
            <person name="Hammond S.A."/>
            <person name="Veldhoen N."/>
            <person name="Kirk H."/>
            <person name="Zhao Y."/>
            <person name="Coope R."/>
            <person name="Pleasance S."/>
            <person name="Moore R."/>
            <person name="Holt R."/>
        </authorList>
    </citation>
    <scope>NUCLEOTIDE SEQUENCE</scope>
    <source>
        <strain evidence="2">Bruno</strain>
        <tissue evidence="2">Liver</tissue>
    </source>
</reference>
<accession>A0A2G9SGC3</accession>
<proteinExistence type="predicted"/>
<dbReference type="AlphaFoldDB" id="A0A2G9SGC3"/>
<sequence length="195" mass="21481">MMENQPPLTSPDGSSNGNSLERCPCPLYSQDSTQEGHTIPHHHQPSTEEVGMIMKSEQDEKSPLVNANGCDVRNSSERHLLLPADCKSEDNVITQDPPGGNSNTQNIHHRPSCPETSMDPSDQGESSHQSHTMIVNIHCGWWRRAVGECSVDGGGELLENVVCMMGGEMSENVVWMVGGEMLENVVEYLYQNNLH</sequence>
<organism evidence="2">
    <name type="scientific">Aquarana catesbeiana</name>
    <name type="common">American bullfrog</name>
    <name type="synonym">Rana catesbeiana</name>
    <dbReference type="NCBI Taxonomy" id="8400"/>
    <lineage>
        <taxon>Eukaryota</taxon>
        <taxon>Metazoa</taxon>
        <taxon>Chordata</taxon>
        <taxon>Craniata</taxon>
        <taxon>Vertebrata</taxon>
        <taxon>Euteleostomi</taxon>
        <taxon>Amphibia</taxon>
        <taxon>Batrachia</taxon>
        <taxon>Anura</taxon>
        <taxon>Neobatrachia</taxon>
        <taxon>Ranoidea</taxon>
        <taxon>Ranidae</taxon>
        <taxon>Aquarana</taxon>
    </lineage>
</organism>
<feature type="region of interest" description="Disordered" evidence="1">
    <location>
        <begin position="82"/>
        <end position="130"/>
    </location>
</feature>
<feature type="compositionally biased region" description="Polar residues" evidence="1">
    <location>
        <begin position="114"/>
        <end position="130"/>
    </location>
</feature>